<dbReference type="OrthoDB" id="5336600at2759"/>
<reference evidence="4" key="1">
    <citation type="journal article" date="2015" name="Genome Announc.">
        <title>Draft whole-genome sequence of the biocontrol agent Trichoderma harzianum T6776.</title>
        <authorList>
            <person name="Baroncelli R."/>
            <person name="Piaggeschi G."/>
            <person name="Fiorini L."/>
            <person name="Bertolini E."/>
            <person name="Zapparata A."/>
            <person name="Pe M.E."/>
            <person name="Sarrocco S."/>
            <person name="Vannacci G."/>
        </authorList>
    </citation>
    <scope>NUCLEOTIDE SEQUENCE [LARGE SCALE GENOMIC DNA]</scope>
    <source>
        <strain evidence="4">T6776</strain>
    </source>
</reference>
<dbReference type="AlphaFoldDB" id="A0A0F9XTN4"/>
<accession>A0A0F9XTN4</accession>
<dbReference type="PANTHER" id="PTHR43669:SF4">
    <property type="entry name" value="SHORT-CHAIN DEHYDROGENASE"/>
    <property type="match status" value="1"/>
</dbReference>
<sequence>MAQEVALILGYGPRVGLDVAEAFAAQGYKVAVVSRSKKEVKLEYLQLQADFSDPSSIEGVFTKVISEVGHPSVVVYNASSFSLIPSSSLEEQIAGFHRDDNINIVSAYVAAHLATKSFATLPPESSRTFIYTGNKLPFMVVRPLLSQGVGKAGAAHLIHYLAEDNKEFGYKFYFADERKLDGNPVYAAIDGPAHAAFYTELAKKKTQGPWNATFVKGKGYVAFSEEIVRDSVTMQLGVPSQD</sequence>
<dbReference type="InterPro" id="IPR002347">
    <property type="entry name" value="SDR_fam"/>
</dbReference>
<dbReference type="GO" id="GO:0016491">
    <property type="term" value="F:oxidoreductase activity"/>
    <property type="evidence" value="ECO:0007669"/>
    <property type="project" value="UniProtKB-KW"/>
</dbReference>
<dbReference type="InterPro" id="IPR036291">
    <property type="entry name" value="NAD(P)-bd_dom_sf"/>
</dbReference>
<comment type="similarity">
    <text evidence="1">Belongs to the short-chain dehydrogenases/reductases (SDR) family.</text>
</comment>
<dbReference type="Proteomes" id="UP000034112">
    <property type="component" value="Unassembled WGS sequence"/>
</dbReference>
<keyword evidence="2" id="KW-0560">Oxidoreductase</keyword>
<proteinExistence type="inferred from homology"/>
<dbReference type="Gene3D" id="3.40.50.720">
    <property type="entry name" value="NAD(P)-binding Rossmann-like Domain"/>
    <property type="match status" value="1"/>
</dbReference>
<evidence type="ECO:0008006" key="5">
    <source>
        <dbReference type="Google" id="ProtNLM"/>
    </source>
</evidence>
<evidence type="ECO:0000256" key="1">
    <source>
        <dbReference type="ARBA" id="ARBA00006484"/>
    </source>
</evidence>
<evidence type="ECO:0000313" key="4">
    <source>
        <dbReference type="Proteomes" id="UP000034112"/>
    </source>
</evidence>
<gene>
    <name evidence="3" type="ORF">THAR02_04403</name>
</gene>
<dbReference type="Pfam" id="PF00106">
    <property type="entry name" value="adh_short"/>
    <property type="match status" value="1"/>
</dbReference>
<name>A0A0F9XTN4_TRIHA</name>
<dbReference type="SUPFAM" id="SSF51735">
    <property type="entry name" value="NAD(P)-binding Rossmann-fold domains"/>
    <property type="match status" value="1"/>
</dbReference>
<dbReference type="PANTHER" id="PTHR43669">
    <property type="entry name" value="5-KETO-D-GLUCONATE 5-REDUCTASE"/>
    <property type="match status" value="1"/>
</dbReference>
<dbReference type="OMA" id="HLIHYLA"/>
<organism evidence="3 4">
    <name type="scientific">Trichoderma harzianum</name>
    <name type="common">Hypocrea lixii</name>
    <dbReference type="NCBI Taxonomy" id="5544"/>
    <lineage>
        <taxon>Eukaryota</taxon>
        <taxon>Fungi</taxon>
        <taxon>Dikarya</taxon>
        <taxon>Ascomycota</taxon>
        <taxon>Pezizomycotina</taxon>
        <taxon>Sordariomycetes</taxon>
        <taxon>Hypocreomycetidae</taxon>
        <taxon>Hypocreales</taxon>
        <taxon>Hypocreaceae</taxon>
        <taxon>Trichoderma</taxon>
    </lineage>
</organism>
<dbReference type="EMBL" id="JOKZ01000108">
    <property type="protein sequence ID" value="KKP03483.1"/>
    <property type="molecule type" value="Genomic_DNA"/>
</dbReference>
<evidence type="ECO:0000256" key="2">
    <source>
        <dbReference type="ARBA" id="ARBA00023002"/>
    </source>
</evidence>
<protein>
    <recommendedName>
        <fullName evidence="5">Short-chain dehydrogenase</fullName>
    </recommendedName>
</protein>
<evidence type="ECO:0000313" key="3">
    <source>
        <dbReference type="EMBL" id="KKP03483.1"/>
    </source>
</evidence>
<comment type="caution">
    <text evidence="3">The sequence shown here is derived from an EMBL/GenBank/DDBJ whole genome shotgun (WGS) entry which is preliminary data.</text>
</comment>